<dbReference type="Proteomes" id="UP000054324">
    <property type="component" value="Unassembled WGS sequence"/>
</dbReference>
<dbReference type="OrthoDB" id="6254394at2759"/>
<feature type="compositionally biased region" description="Basic and acidic residues" evidence="1">
    <location>
        <begin position="14"/>
        <end position="30"/>
    </location>
</feature>
<dbReference type="KEGG" id="ovi:T265_00160"/>
<accession>A0A075AK10</accession>
<dbReference type="EMBL" id="KL596619">
    <property type="protein sequence ID" value="KER34319.1"/>
    <property type="molecule type" value="Genomic_DNA"/>
</dbReference>
<feature type="compositionally biased region" description="Polar residues" evidence="1">
    <location>
        <begin position="467"/>
        <end position="481"/>
    </location>
</feature>
<proteinExistence type="predicted"/>
<feature type="region of interest" description="Disordered" evidence="1">
    <location>
        <begin position="14"/>
        <end position="40"/>
    </location>
</feature>
<dbReference type="GeneID" id="20314348"/>
<reference evidence="2 3" key="1">
    <citation type="submission" date="2013-11" db="EMBL/GenBank/DDBJ databases">
        <title>Opisthorchis viverrini - life in the bile duct.</title>
        <authorList>
            <person name="Young N.D."/>
            <person name="Nagarajan N."/>
            <person name="Lin S.J."/>
            <person name="Korhonen P.K."/>
            <person name="Jex A.R."/>
            <person name="Hall R.S."/>
            <person name="Safavi-Hemami H."/>
            <person name="Kaewkong W."/>
            <person name="Bertrand D."/>
            <person name="Gao S."/>
            <person name="Seet Q."/>
            <person name="Wongkham S."/>
            <person name="Teh B.T."/>
            <person name="Wongkham C."/>
            <person name="Intapan P.M."/>
            <person name="Maleewong W."/>
            <person name="Yang X."/>
            <person name="Hu M."/>
            <person name="Wang Z."/>
            <person name="Hofmann A."/>
            <person name="Sternberg P.W."/>
            <person name="Tan P."/>
            <person name="Wang J."/>
            <person name="Gasser R.B."/>
        </authorList>
    </citation>
    <scope>NUCLEOTIDE SEQUENCE [LARGE SCALE GENOMIC DNA]</scope>
</reference>
<keyword evidence="3" id="KW-1185">Reference proteome</keyword>
<feature type="region of interest" description="Disordered" evidence="1">
    <location>
        <begin position="955"/>
        <end position="984"/>
    </location>
</feature>
<feature type="compositionally biased region" description="Basic and acidic residues" evidence="1">
    <location>
        <begin position="1189"/>
        <end position="1198"/>
    </location>
</feature>
<name>A0A075AK10_OPIVI</name>
<feature type="compositionally biased region" description="Low complexity" evidence="1">
    <location>
        <begin position="403"/>
        <end position="419"/>
    </location>
</feature>
<dbReference type="RefSeq" id="XP_009162081.1">
    <property type="nucleotide sequence ID" value="XM_009163817.1"/>
</dbReference>
<feature type="region of interest" description="Disordered" evidence="1">
    <location>
        <begin position="393"/>
        <end position="427"/>
    </location>
</feature>
<organism evidence="2 3">
    <name type="scientific">Opisthorchis viverrini</name>
    <name type="common">Southeast Asian liver fluke</name>
    <dbReference type="NCBI Taxonomy" id="6198"/>
    <lineage>
        <taxon>Eukaryota</taxon>
        <taxon>Metazoa</taxon>
        <taxon>Spiralia</taxon>
        <taxon>Lophotrochozoa</taxon>
        <taxon>Platyhelminthes</taxon>
        <taxon>Trematoda</taxon>
        <taxon>Digenea</taxon>
        <taxon>Opisthorchiida</taxon>
        <taxon>Opisthorchiata</taxon>
        <taxon>Opisthorchiidae</taxon>
        <taxon>Opisthorchis</taxon>
    </lineage>
</organism>
<dbReference type="STRING" id="6198.A0A075AK10"/>
<sequence>MRILALASIPPRAENIKSSERQPLTDKNKTDPGNLGKSLDPDLMLPTSTVAAAPGPFGAPTFTLSTFNPSNSVATISTPPVAMNLVPAVSYASVPITGSSMPNTIFTPAMLPTQQQQQQPVIFSGAHGNFFLAQPAAMGGTPVMLASGQPNTPGTFVLAQPLPGPNNPGVPMPAQPPANCIIRLPDGRFVVPAQAAQMGITSTGMSRLPGAQATYFPVSVPPGSGSTSNTPPLHQQQSTGIVTPPPGQAFYIQVPSAASNLGGSVYATSCTTPGTPLQPQSNTLLKPAPQMPCMGSAVAGRHPVLISSPMPLPTVSGVFPSGATASNAPSVASTMSLAKPCTLGGNMAPVSCMQPISTAFPGGMTVTRLPNGTYTTVPCTRPQSPMVSTNCTTIPGNGGQSVTPATPTSTRRPTAGGRTNRPGGSASATTVLQQLDEQITAIQKLQNPSEAQTTRLQQLIEVRNQLSRTTKTSVGSSSEASQPALDIAPNCRPLQPAEATISPTLRREILDTLARNSLLPKVNAPMTDTFVVEFRLNQQRYQLRLSRAQKVDMERLLFSVTSQRQAEILTVLQQEQARVISIRGRMTPVTMSSSATVVCTTTSPHITSNSLPQQPIRLHSTIPSFAPIPSIPMHPAAFGNAAGLRLVAARPMLPTPGLSNPMVRGSAVTMTSSTPVMGVVTALAVPPIGAQGSATPIFAPPLGTIPSVSMAHGLPTLPGGSSGPGGLFISSTSVPPGTQTFVMQQQPVMIPASSTGLPTTSCNVVVSATPQPELPLSESAPPLTHSAQVQSSSPGVAQANRLNNAVCSKQVQRLSRMRANLVNDLKYSTAKLSDLDAQMAGRAQQLTSIQLLELLAHYHIHQDADNTKEALLKVDKILEESSVVLMGRKRHMIEAINSQLYLDNTRLLDDGTEDRLLLAQMALDLERDVFEAEKNIFSIATKELIDVNGVPSECKHNTSDSRVSSSSPLPDTVDSSVPEHPLPVHRKKLPDPVYLKHSSSALPPPWSTLLGPLAYLRPLEFSPDGSTRFATINFPELPNESLKSASGFCSGLNLERLNGISDHLPTNNATVIYPSERCLPNSLGDNIDRNEDSSDEAEAEADALLGLDTRQSRTKSTEHLVTTNGLLDGRVGSSLAGPSLDQDESVAFDETYDLWQELMRDEGMDIEEMESETLHACLESNSDSLLPEDSSKPSRRLLENGPIDIASNVQHSEDPDIDAAIRSILSTSN</sequence>
<gene>
    <name evidence="2" type="ORF">T265_00160</name>
</gene>
<feature type="compositionally biased region" description="Polar residues" evidence="1">
    <location>
        <begin position="785"/>
        <end position="796"/>
    </location>
</feature>
<evidence type="ECO:0000313" key="3">
    <source>
        <dbReference type="Proteomes" id="UP000054324"/>
    </source>
</evidence>
<evidence type="ECO:0000313" key="2">
    <source>
        <dbReference type="EMBL" id="KER34319.1"/>
    </source>
</evidence>
<feature type="compositionally biased region" description="Low complexity" evidence="1">
    <location>
        <begin position="773"/>
        <end position="783"/>
    </location>
</feature>
<evidence type="ECO:0000256" key="1">
    <source>
        <dbReference type="SAM" id="MobiDB-lite"/>
    </source>
</evidence>
<dbReference type="AlphaFoldDB" id="A0A075AK10"/>
<dbReference type="CTD" id="20314348"/>
<feature type="region of interest" description="Disordered" evidence="1">
    <location>
        <begin position="773"/>
        <end position="796"/>
    </location>
</feature>
<protein>
    <submittedName>
        <fullName evidence="2">Uncharacterized protein</fullName>
    </submittedName>
</protein>
<feature type="region of interest" description="Disordered" evidence="1">
    <location>
        <begin position="467"/>
        <end position="490"/>
    </location>
</feature>
<feature type="region of interest" description="Disordered" evidence="1">
    <location>
        <begin position="1181"/>
        <end position="1211"/>
    </location>
</feature>